<dbReference type="EMBL" id="JACDQQ010001893">
    <property type="protein sequence ID" value="MBA0087229.1"/>
    <property type="molecule type" value="Genomic_DNA"/>
</dbReference>
<feature type="compositionally biased region" description="Basic and acidic residues" evidence="5">
    <location>
        <begin position="225"/>
        <end position="236"/>
    </location>
</feature>
<evidence type="ECO:0000313" key="9">
    <source>
        <dbReference type="Proteomes" id="UP000567293"/>
    </source>
</evidence>
<dbReference type="InterPro" id="IPR000064">
    <property type="entry name" value="NLP_P60_dom"/>
</dbReference>
<proteinExistence type="inferred from homology"/>
<feature type="domain" description="NlpC/P60" evidence="7">
    <location>
        <begin position="54"/>
        <end position="175"/>
    </location>
</feature>
<dbReference type="PROSITE" id="PS51935">
    <property type="entry name" value="NLPC_P60"/>
    <property type="match status" value="1"/>
</dbReference>
<gene>
    <name evidence="8" type="ORF">HRJ53_19775</name>
</gene>
<evidence type="ECO:0000313" key="8">
    <source>
        <dbReference type="EMBL" id="MBA0087229.1"/>
    </source>
</evidence>
<comment type="caution">
    <text evidence="8">The sequence shown here is derived from an EMBL/GenBank/DDBJ whole genome shotgun (WGS) entry which is preliminary data.</text>
</comment>
<dbReference type="GO" id="GO:0008234">
    <property type="term" value="F:cysteine-type peptidase activity"/>
    <property type="evidence" value="ECO:0007669"/>
    <property type="project" value="UniProtKB-KW"/>
</dbReference>
<evidence type="ECO:0000256" key="3">
    <source>
        <dbReference type="ARBA" id="ARBA00022801"/>
    </source>
</evidence>
<evidence type="ECO:0000256" key="6">
    <source>
        <dbReference type="SAM" id="SignalP"/>
    </source>
</evidence>
<organism evidence="8 9">
    <name type="scientific">Candidatus Acidiferrum panamense</name>
    <dbReference type="NCBI Taxonomy" id="2741543"/>
    <lineage>
        <taxon>Bacteria</taxon>
        <taxon>Pseudomonadati</taxon>
        <taxon>Acidobacteriota</taxon>
        <taxon>Terriglobia</taxon>
        <taxon>Candidatus Acidiferrales</taxon>
        <taxon>Candidatus Acidiferrum</taxon>
    </lineage>
</organism>
<name>A0A7V8NTG1_9BACT</name>
<comment type="similarity">
    <text evidence="1">Belongs to the peptidase C40 family.</text>
</comment>
<dbReference type="Proteomes" id="UP000567293">
    <property type="component" value="Unassembled WGS sequence"/>
</dbReference>
<keyword evidence="9" id="KW-1185">Reference proteome</keyword>
<dbReference type="Pfam" id="PF00877">
    <property type="entry name" value="NLPC_P60"/>
    <property type="match status" value="1"/>
</dbReference>
<accession>A0A7V8NTG1</accession>
<reference evidence="8" key="1">
    <citation type="submission" date="2020-06" db="EMBL/GenBank/DDBJ databases">
        <title>Legume-microbial interactions unlock mineral nutrients during tropical forest succession.</title>
        <authorList>
            <person name="Epihov D.Z."/>
        </authorList>
    </citation>
    <scope>NUCLEOTIDE SEQUENCE [LARGE SCALE GENOMIC DNA]</scope>
    <source>
        <strain evidence="8">Pan2503</strain>
    </source>
</reference>
<feature type="region of interest" description="Disordered" evidence="5">
    <location>
        <begin position="211"/>
        <end position="258"/>
    </location>
</feature>
<feature type="region of interest" description="Disordered" evidence="5">
    <location>
        <begin position="25"/>
        <end position="51"/>
    </location>
</feature>
<evidence type="ECO:0000256" key="1">
    <source>
        <dbReference type="ARBA" id="ARBA00007074"/>
    </source>
</evidence>
<dbReference type="Gene3D" id="3.90.1720.10">
    <property type="entry name" value="endopeptidase domain like (from Nostoc punctiforme)"/>
    <property type="match status" value="1"/>
</dbReference>
<protein>
    <submittedName>
        <fullName evidence="8">C40 family peptidase</fullName>
    </submittedName>
</protein>
<evidence type="ECO:0000256" key="5">
    <source>
        <dbReference type="SAM" id="MobiDB-lite"/>
    </source>
</evidence>
<evidence type="ECO:0000259" key="7">
    <source>
        <dbReference type="PROSITE" id="PS51935"/>
    </source>
</evidence>
<feature type="signal peptide" evidence="6">
    <location>
        <begin position="1"/>
        <end position="26"/>
    </location>
</feature>
<evidence type="ECO:0000256" key="4">
    <source>
        <dbReference type="ARBA" id="ARBA00022807"/>
    </source>
</evidence>
<feature type="non-terminal residue" evidence="8">
    <location>
        <position position="268"/>
    </location>
</feature>
<sequence>MRFSLALICFAAVLLGLVSLEGPSQAQTSGQPAAGRPSAKPAPGPGPTNRAPAVPAGYRLLSLKEGQAIAEGIAWADDEEGLAPDCSHLVHTLYQRAGYAYPYATSVDLFLGTGSFLRVRTAQPGDLIVWRGHVGIVLSPRSHSFFSSVTAGTRIQDYGSTYWQARGYPRFYRYLTKSPLKNEGGTVEAAGRSGQPSKQAVLGLTENQPSLRAVKTASATTPSKVRGESAPEKSRAENSSQTHSWPILTRGKEPRAADVTAALETANL</sequence>
<keyword evidence="6" id="KW-0732">Signal</keyword>
<keyword evidence="3" id="KW-0378">Hydrolase</keyword>
<dbReference type="SUPFAM" id="SSF54001">
    <property type="entry name" value="Cysteine proteinases"/>
    <property type="match status" value="1"/>
</dbReference>
<keyword evidence="2" id="KW-0645">Protease</keyword>
<dbReference type="InterPro" id="IPR038765">
    <property type="entry name" value="Papain-like_cys_pep_sf"/>
</dbReference>
<dbReference type="AlphaFoldDB" id="A0A7V8NTG1"/>
<dbReference type="GO" id="GO:0006508">
    <property type="term" value="P:proteolysis"/>
    <property type="evidence" value="ECO:0007669"/>
    <property type="project" value="UniProtKB-KW"/>
</dbReference>
<keyword evidence="4" id="KW-0788">Thiol protease</keyword>
<feature type="chain" id="PRO_5031087797" evidence="6">
    <location>
        <begin position="27"/>
        <end position="268"/>
    </location>
</feature>
<evidence type="ECO:0000256" key="2">
    <source>
        <dbReference type="ARBA" id="ARBA00022670"/>
    </source>
</evidence>